<name>A0A1M5V8J7_9CLOT</name>
<sequence>MNKIYVVDLSNKSVEAINYDVKAYKHYGRGLAVDLMEKYVAPQVDRYDSENAVIMAPGLFTGTYIPTTGRLVVATKKHKEKGAQINNMSGSIAQRIASLNIAAVVIKGNYEEGLCSLIISHKGIEIISSEDLKGAEVSKSIEVMRKIYGKDASIIGIGPSGEALLPLSTLFSTYPEGDPVYYCSRGGVGDVFGVKGIKSIVVAEESYFKAEVFDQESLEISAKRLGKLMVSDPVCGTALPGYGSITLMKMLKAGRNIKIEKIKKKANTTILENKINRTCSPICVIGCLNRHCKDENSIFSSPAESEAYAALKQCFNIDDMKFTSEFNNKAFELGLDSTELIFACALYLKAENIEGTKEVLNGLLEEIKNLSIVGRVVGSRTEGIYSLYKEKKELKPMVSRPSTREEGNFNVKLINKDKFPEISDLELLYGEIITLENLGFCLFSSFALIDNKDALEIITELYHAKTGGKCTGEEIIKYSLSCLEKELSYEAKAKGVSVEKTIPEFVKVLYRYFDNKINE</sequence>
<dbReference type="GO" id="GO:0051536">
    <property type="term" value="F:iron-sulfur cluster binding"/>
    <property type="evidence" value="ECO:0007669"/>
    <property type="project" value="InterPro"/>
</dbReference>
<dbReference type="EMBL" id="FQXP01000004">
    <property type="protein sequence ID" value="SHH71536.1"/>
    <property type="molecule type" value="Genomic_DNA"/>
</dbReference>
<dbReference type="InterPro" id="IPR013983">
    <property type="entry name" value="Ald_Fedxn_OxRdtase_N"/>
</dbReference>
<dbReference type="SUPFAM" id="SSF56228">
    <property type="entry name" value="Aldehyde ferredoxin oxidoreductase, N-terminal domain"/>
    <property type="match status" value="1"/>
</dbReference>
<dbReference type="GO" id="GO:0016625">
    <property type="term" value="F:oxidoreductase activity, acting on the aldehyde or oxo group of donors, iron-sulfur protein as acceptor"/>
    <property type="evidence" value="ECO:0007669"/>
    <property type="project" value="InterPro"/>
</dbReference>
<reference evidence="2 3" key="1">
    <citation type="submission" date="2016-11" db="EMBL/GenBank/DDBJ databases">
        <authorList>
            <person name="Jaros S."/>
            <person name="Januszkiewicz K."/>
            <person name="Wedrychowicz H."/>
        </authorList>
    </citation>
    <scope>NUCLEOTIDE SEQUENCE [LARGE SCALE GENOMIC DNA]</scope>
    <source>
        <strain evidence="2 3">DSM 3089</strain>
    </source>
</reference>
<dbReference type="SUPFAM" id="SSF48310">
    <property type="entry name" value="Aldehyde ferredoxin oxidoreductase, C-terminal domains"/>
    <property type="match status" value="1"/>
</dbReference>
<dbReference type="InterPro" id="IPR036021">
    <property type="entry name" value="Tungsten_al_ferr_oxy-like_C"/>
</dbReference>
<keyword evidence="3" id="KW-1185">Reference proteome</keyword>
<dbReference type="InterPro" id="IPR036503">
    <property type="entry name" value="Ald_Fedxn_OxRdtase_N_sf"/>
</dbReference>
<dbReference type="GO" id="GO:0009055">
    <property type="term" value="F:electron transfer activity"/>
    <property type="evidence" value="ECO:0007669"/>
    <property type="project" value="InterPro"/>
</dbReference>
<evidence type="ECO:0000313" key="2">
    <source>
        <dbReference type="EMBL" id="SHH71536.1"/>
    </source>
</evidence>
<dbReference type="Gene3D" id="1.10.569.10">
    <property type="entry name" value="Aldehyde Ferredoxin Oxidoreductase Protein, subunit A, domain 2"/>
    <property type="match status" value="1"/>
</dbReference>
<dbReference type="PANTHER" id="PTHR30038:SF0">
    <property type="entry name" value="TUNGSTEN-CONTAINING ALDEHYDE FERREDOXIN OXIDOREDUCTASE"/>
    <property type="match status" value="1"/>
</dbReference>
<protein>
    <submittedName>
        <fullName evidence="2">Aldehyde:ferredoxin oxidoreductase</fullName>
    </submittedName>
</protein>
<dbReference type="Proteomes" id="UP000184526">
    <property type="component" value="Unassembled WGS sequence"/>
</dbReference>
<evidence type="ECO:0000313" key="3">
    <source>
        <dbReference type="Proteomes" id="UP000184526"/>
    </source>
</evidence>
<dbReference type="STRING" id="1121306.SAMN02745196_01168"/>
<organism evidence="2 3">
    <name type="scientific">Clostridium collagenovorans DSM 3089</name>
    <dbReference type="NCBI Taxonomy" id="1121306"/>
    <lineage>
        <taxon>Bacteria</taxon>
        <taxon>Bacillati</taxon>
        <taxon>Bacillota</taxon>
        <taxon>Clostridia</taxon>
        <taxon>Eubacteriales</taxon>
        <taxon>Clostridiaceae</taxon>
        <taxon>Clostridium</taxon>
    </lineage>
</organism>
<accession>A0A1M5V8J7</accession>
<dbReference type="RefSeq" id="WP_072830985.1">
    <property type="nucleotide sequence ID" value="NZ_FQXP01000004.1"/>
</dbReference>
<dbReference type="AlphaFoldDB" id="A0A1M5V8J7"/>
<gene>
    <name evidence="2" type="ORF">SAMN02745196_01168</name>
</gene>
<evidence type="ECO:0000259" key="1">
    <source>
        <dbReference type="SMART" id="SM00790"/>
    </source>
</evidence>
<dbReference type="Pfam" id="PF02730">
    <property type="entry name" value="AFOR_N"/>
    <property type="match status" value="1"/>
</dbReference>
<dbReference type="InterPro" id="IPR013984">
    <property type="entry name" value="Ald_Fedxn_OxRdtase_dom2"/>
</dbReference>
<proteinExistence type="predicted"/>
<dbReference type="OrthoDB" id="9763894at2"/>
<dbReference type="InterPro" id="IPR051919">
    <property type="entry name" value="W-dependent_AOR"/>
</dbReference>
<feature type="domain" description="Aldehyde ferredoxin oxidoreductase N-terminal" evidence="1">
    <location>
        <begin position="1"/>
        <end position="206"/>
    </location>
</feature>
<dbReference type="Gene3D" id="3.60.9.10">
    <property type="entry name" value="Aldehyde ferredoxin oxidoreductase, N-terminal domain"/>
    <property type="match status" value="1"/>
</dbReference>
<dbReference type="PANTHER" id="PTHR30038">
    <property type="entry name" value="ALDEHYDE FERREDOXIN OXIDOREDUCTASE"/>
    <property type="match status" value="1"/>
</dbReference>
<dbReference type="SMART" id="SM00790">
    <property type="entry name" value="AFOR_N"/>
    <property type="match status" value="1"/>
</dbReference>